<dbReference type="Gene3D" id="1.10.533.10">
    <property type="entry name" value="Death Domain, Fas"/>
    <property type="match status" value="1"/>
</dbReference>
<keyword evidence="3" id="KW-1185">Reference proteome</keyword>
<name>A0A9Q1F1E2_SYNKA</name>
<dbReference type="SUPFAM" id="SSF47986">
    <property type="entry name" value="DEATH domain"/>
    <property type="match status" value="1"/>
</dbReference>
<organism evidence="2 3">
    <name type="scientific">Synaphobranchus kaupii</name>
    <name type="common">Kaup's arrowtooth eel</name>
    <dbReference type="NCBI Taxonomy" id="118154"/>
    <lineage>
        <taxon>Eukaryota</taxon>
        <taxon>Metazoa</taxon>
        <taxon>Chordata</taxon>
        <taxon>Craniata</taxon>
        <taxon>Vertebrata</taxon>
        <taxon>Euteleostomi</taxon>
        <taxon>Actinopterygii</taxon>
        <taxon>Neopterygii</taxon>
        <taxon>Teleostei</taxon>
        <taxon>Anguilliformes</taxon>
        <taxon>Synaphobranchidae</taxon>
        <taxon>Synaphobranchus</taxon>
    </lineage>
</organism>
<dbReference type="InterPro" id="IPR011029">
    <property type="entry name" value="DEATH-like_dom_sf"/>
</dbReference>
<reference evidence="2" key="1">
    <citation type="journal article" date="2023" name="Science">
        <title>Genome structures resolve the early diversification of teleost fishes.</title>
        <authorList>
            <person name="Parey E."/>
            <person name="Louis A."/>
            <person name="Montfort J."/>
            <person name="Bouchez O."/>
            <person name="Roques C."/>
            <person name="Iampietro C."/>
            <person name="Lluch J."/>
            <person name="Castinel A."/>
            <person name="Donnadieu C."/>
            <person name="Desvignes T."/>
            <person name="Floi Bucao C."/>
            <person name="Jouanno E."/>
            <person name="Wen M."/>
            <person name="Mejri S."/>
            <person name="Dirks R."/>
            <person name="Jansen H."/>
            <person name="Henkel C."/>
            <person name="Chen W.J."/>
            <person name="Zahm M."/>
            <person name="Cabau C."/>
            <person name="Klopp C."/>
            <person name="Thompson A.W."/>
            <person name="Robinson-Rechavi M."/>
            <person name="Braasch I."/>
            <person name="Lecointre G."/>
            <person name="Bobe J."/>
            <person name="Postlethwait J.H."/>
            <person name="Berthelot C."/>
            <person name="Roest Crollius H."/>
            <person name="Guiguen Y."/>
        </authorList>
    </citation>
    <scope>NUCLEOTIDE SEQUENCE</scope>
    <source>
        <strain evidence="2">WJC10195</strain>
    </source>
</reference>
<dbReference type="PROSITE" id="PS50824">
    <property type="entry name" value="DAPIN"/>
    <property type="match status" value="1"/>
</dbReference>
<evidence type="ECO:0000313" key="2">
    <source>
        <dbReference type="EMBL" id="KAJ8349087.1"/>
    </source>
</evidence>
<comment type="caution">
    <text evidence="2">The sequence shown here is derived from an EMBL/GenBank/DDBJ whole genome shotgun (WGS) entry which is preliminary data.</text>
</comment>
<dbReference type="Proteomes" id="UP001152622">
    <property type="component" value="Chromosome 10"/>
</dbReference>
<evidence type="ECO:0000313" key="3">
    <source>
        <dbReference type="Proteomes" id="UP001152622"/>
    </source>
</evidence>
<dbReference type="EMBL" id="JAINUF010000010">
    <property type="protein sequence ID" value="KAJ8349087.1"/>
    <property type="molecule type" value="Genomic_DNA"/>
</dbReference>
<dbReference type="Pfam" id="PF02758">
    <property type="entry name" value="PYRIN"/>
    <property type="match status" value="1"/>
</dbReference>
<dbReference type="InterPro" id="IPR004020">
    <property type="entry name" value="DAPIN"/>
</dbReference>
<sequence length="114" mass="13353">MADQEVLEILEDLTKEEFERFQYCLNDDGLEECKPIPKGRLQDKTVTGVLTLMKSYYGDKMESRHLLIWDQPRSIPLSQHGLEPVAWTTEFRHLLIWDQPRSIPLSQLRLEAAL</sequence>
<dbReference type="OrthoDB" id="10058437at2759"/>
<dbReference type="SMART" id="SM01289">
    <property type="entry name" value="PYRIN"/>
    <property type="match status" value="1"/>
</dbReference>
<evidence type="ECO:0000259" key="1">
    <source>
        <dbReference type="PROSITE" id="PS50824"/>
    </source>
</evidence>
<accession>A0A9Q1F1E2</accession>
<feature type="domain" description="Pyrin" evidence="1">
    <location>
        <begin position="1"/>
        <end position="60"/>
    </location>
</feature>
<gene>
    <name evidence="2" type="ORF">SKAU_G00276760</name>
</gene>
<protein>
    <recommendedName>
        <fullName evidence="1">Pyrin domain-containing protein</fullName>
    </recommendedName>
</protein>
<proteinExistence type="predicted"/>
<dbReference type="AlphaFoldDB" id="A0A9Q1F1E2"/>